<dbReference type="Gramene" id="rna-gnl|WGS:JABURB|Cocit.L2408.1">
    <property type="protein sequence ID" value="cds-KAF7847970.1"/>
    <property type="gene ID" value="gene-BT93_L2408"/>
</dbReference>
<gene>
    <name evidence="2" type="ORF">BT93_L2408</name>
</gene>
<dbReference type="Proteomes" id="UP000806378">
    <property type="component" value="Unassembled WGS sequence"/>
</dbReference>
<comment type="caution">
    <text evidence="2">The sequence shown here is derived from an EMBL/GenBank/DDBJ whole genome shotgun (WGS) entry which is preliminary data.</text>
</comment>
<evidence type="ECO:0000256" key="1">
    <source>
        <dbReference type="SAM" id="Phobius"/>
    </source>
</evidence>
<accession>A0A8T0CJN3</accession>
<keyword evidence="1" id="KW-0472">Membrane</keyword>
<keyword evidence="3" id="KW-1185">Reference proteome</keyword>
<dbReference type="EMBL" id="MU090384">
    <property type="protein sequence ID" value="KAF7847970.1"/>
    <property type="molecule type" value="Genomic_DNA"/>
</dbReference>
<organism evidence="2 3">
    <name type="scientific">Corymbia citriodora subsp. variegata</name>
    <dbReference type="NCBI Taxonomy" id="360336"/>
    <lineage>
        <taxon>Eukaryota</taxon>
        <taxon>Viridiplantae</taxon>
        <taxon>Streptophyta</taxon>
        <taxon>Embryophyta</taxon>
        <taxon>Tracheophyta</taxon>
        <taxon>Spermatophyta</taxon>
        <taxon>Magnoliopsida</taxon>
        <taxon>eudicotyledons</taxon>
        <taxon>Gunneridae</taxon>
        <taxon>Pentapetalae</taxon>
        <taxon>rosids</taxon>
        <taxon>malvids</taxon>
        <taxon>Myrtales</taxon>
        <taxon>Myrtaceae</taxon>
        <taxon>Myrtoideae</taxon>
        <taxon>Eucalypteae</taxon>
        <taxon>Corymbia</taxon>
    </lineage>
</organism>
<proteinExistence type="predicted"/>
<dbReference type="AlphaFoldDB" id="A0A8T0CJN3"/>
<feature type="transmembrane region" description="Helical" evidence="1">
    <location>
        <begin position="39"/>
        <end position="60"/>
    </location>
</feature>
<protein>
    <submittedName>
        <fullName evidence="2">Uncharacterized protein</fullName>
    </submittedName>
</protein>
<reference evidence="2" key="1">
    <citation type="submission" date="2020-05" db="EMBL/GenBank/DDBJ databases">
        <title>WGS assembly of Corymbia citriodora subspecies variegata.</title>
        <authorList>
            <person name="Barry K."/>
            <person name="Hundley H."/>
            <person name="Shu S."/>
            <person name="Jenkins J."/>
            <person name="Grimwood J."/>
            <person name="Baten A."/>
        </authorList>
    </citation>
    <scope>NUCLEOTIDE SEQUENCE</scope>
    <source>
        <strain evidence="2">CV2-018</strain>
    </source>
</reference>
<evidence type="ECO:0000313" key="3">
    <source>
        <dbReference type="Proteomes" id="UP000806378"/>
    </source>
</evidence>
<keyword evidence="1" id="KW-1133">Transmembrane helix</keyword>
<sequence length="99" mass="11367">MEATSYFIYKPLQLQYGEFSWKHFTKTPSTQPIILLTKMYFTCSTVAWSTFSLLVILPIAMSVHSLELKPSVCWTCQYSPFPPPPTVFVREKNGLNAKI</sequence>
<name>A0A8T0CJN3_CORYI</name>
<keyword evidence="1" id="KW-0812">Transmembrane</keyword>
<evidence type="ECO:0000313" key="2">
    <source>
        <dbReference type="EMBL" id="KAF7847970.1"/>
    </source>
</evidence>